<dbReference type="EMBL" id="CAJVPU010026333">
    <property type="protein sequence ID" value="CAG8699540.1"/>
    <property type="molecule type" value="Genomic_DNA"/>
</dbReference>
<accession>A0ACA9P9R7</accession>
<feature type="non-terminal residue" evidence="1">
    <location>
        <position position="1"/>
    </location>
</feature>
<protein>
    <submittedName>
        <fullName evidence="1">6144_t:CDS:1</fullName>
    </submittedName>
</protein>
<comment type="caution">
    <text evidence="1">The sequence shown here is derived from an EMBL/GenBank/DDBJ whole genome shotgun (WGS) entry which is preliminary data.</text>
</comment>
<proteinExistence type="predicted"/>
<organism evidence="1 2">
    <name type="scientific">Dentiscutata heterogama</name>
    <dbReference type="NCBI Taxonomy" id="1316150"/>
    <lineage>
        <taxon>Eukaryota</taxon>
        <taxon>Fungi</taxon>
        <taxon>Fungi incertae sedis</taxon>
        <taxon>Mucoromycota</taxon>
        <taxon>Glomeromycotina</taxon>
        <taxon>Glomeromycetes</taxon>
        <taxon>Diversisporales</taxon>
        <taxon>Gigasporaceae</taxon>
        <taxon>Dentiscutata</taxon>
    </lineage>
</organism>
<feature type="non-terminal residue" evidence="1">
    <location>
        <position position="48"/>
    </location>
</feature>
<evidence type="ECO:0000313" key="1">
    <source>
        <dbReference type="EMBL" id="CAG8699540.1"/>
    </source>
</evidence>
<keyword evidence="2" id="KW-1185">Reference proteome</keyword>
<evidence type="ECO:0000313" key="2">
    <source>
        <dbReference type="Proteomes" id="UP000789702"/>
    </source>
</evidence>
<gene>
    <name evidence="1" type="ORF">DHETER_LOCUS11683</name>
</gene>
<dbReference type="Proteomes" id="UP000789702">
    <property type="component" value="Unassembled WGS sequence"/>
</dbReference>
<sequence>SLISNGSISDNDSRRRTVSCKMSSRLVLERNPEPTFLNHLNLHKHITK</sequence>
<name>A0ACA9P9R7_9GLOM</name>
<reference evidence="1" key="1">
    <citation type="submission" date="2021-06" db="EMBL/GenBank/DDBJ databases">
        <authorList>
            <person name="Kallberg Y."/>
            <person name="Tangrot J."/>
            <person name="Rosling A."/>
        </authorList>
    </citation>
    <scope>NUCLEOTIDE SEQUENCE</scope>
    <source>
        <strain evidence="1">IL203A</strain>
    </source>
</reference>